<keyword evidence="4" id="KW-0520">NAD</keyword>
<comment type="caution">
    <text evidence="8">The sequence shown here is derived from an EMBL/GenBank/DDBJ whole genome shotgun (WGS) entry which is preliminary data.</text>
</comment>
<dbReference type="PANTHER" id="PTHR42986">
    <property type="entry name" value="BENZALDEHYDE DEHYDROGENASE YFMT"/>
    <property type="match status" value="1"/>
</dbReference>
<dbReference type="GO" id="GO:0016620">
    <property type="term" value="F:oxidoreductase activity, acting on the aldehyde or oxo group of donors, NAD or NADP as acceptor"/>
    <property type="evidence" value="ECO:0007669"/>
    <property type="project" value="InterPro"/>
</dbReference>
<evidence type="ECO:0000256" key="4">
    <source>
        <dbReference type="ARBA" id="ARBA00023027"/>
    </source>
</evidence>
<sequence>MTINLLINGTDRAAASGRTYDRLDPFTGKLASRAAAAGLDDVTAAIEAAAAAFPAWSKTGPGARRALLLKAADILDSKVGEFTQLMMEETGATAPWAGFNVKLAANVLREAASMTTQISGEIIPADKPGTLAMGVRQAAGVCLAIAPWNAPVILATRAVAMPIACGNTVILKASEQCPGTHRLIATALTEAGLPAGVINVITNAPEDAADIVASLIAHPAVRRVNFTGSTKVGKIIAKLCGEHLKPALLELGGKAPLVILDDADIDGAVNAAIFGSFMHQGQICMSTERIIVDQAIANEFVAKLAARASKLPAGDPRGHVVLGSLISLEAAKKMDDLIADATAKGATLVAGGKRTGTVVEATLLDHVTPDMRVYSEESFGPVKPIIRVANEEEAIRVANDTEYGLSSAVFSRDVQRAMAVAARIESGICHINGPTLNDEAQMPFGGVKSSGYGRFGGKAAIAEFTDLRWITIEDSSQHYPF</sequence>
<dbReference type="CDD" id="cd07105">
    <property type="entry name" value="ALDH_SaliADH"/>
    <property type="match status" value="1"/>
</dbReference>
<organism evidence="8 9">
    <name type="scientific">Pararhizobium antarcticum</name>
    <dbReference type="NCBI Taxonomy" id="1798805"/>
    <lineage>
        <taxon>Bacteria</taxon>
        <taxon>Pseudomonadati</taxon>
        <taxon>Pseudomonadota</taxon>
        <taxon>Alphaproteobacteria</taxon>
        <taxon>Hyphomicrobiales</taxon>
        <taxon>Rhizobiaceae</taxon>
        <taxon>Rhizobium/Agrobacterium group</taxon>
        <taxon>Pararhizobium</taxon>
    </lineage>
</organism>
<evidence type="ECO:0000256" key="2">
    <source>
        <dbReference type="ARBA" id="ARBA00022857"/>
    </source>
</evidence>
<dbReference type="Pfam" id="PF00171">
    <property type="entry name" value="Aldedh"/>
    <property type="match status" value="1"/>
</dbReference>
<dbReference type="Gene3D" id="3.40.605.10">
    <property type="entry name" value="Aldehyde Dehydrogenase, Chain A, domain 1"/>
    <property type="match status" value="1"/>
</dbReference>
<dbReference type="PROSITE" id="PS00687">
    <property type="entry name" value="ALDEHYDE_DEHYDR_GLU"/>
    <property type="match status" value="1"/>
</dbReference>
<accession>A0A657LV17</accession>
<evidence type="ECO:0000313" key="9">
    <source>
        <dbReference type="Proteomes" id="UP000182661"/>
    </source>
</evidence>
<evidence type="ECO:0000259" key="7">
    <source>
        <dbReference type="Pfam" id="PF00171"/>
    </source>
</evidence>
<dbReference type="FunFam" id="3.40.605.10:FF:000012">
    <property type="entry name" value="NAD-dependent succinate-semialdehyde dehydrogenase"/>
    <property type="match status" value="1"/>
</dbReference>
<dbReference type="InterPro" id="IPR016163">
    <property type="entry name" value="Ald_DH_C"/>
</dbReference>
<comment type="similarity">
    <text evidence="1 6">Belongs to the aldehyde dehydrogenase family.</text>
</comment>
<dbReference type="SUPFAM" id="SSF53720">
    <property type="entry name" value="ALDH-like"/>
    <property type="match status" value="1"/>
</dbReference>
<feature type="domain" description="Aldehyde dehydrogenase" evidence="7">
    <location>
        <begin position="16"/>
        <end position="470"/>
    </location>
</feature>
<protein>
    <submittedName>
        <fullName evidence="8">Salicylaldehyde dehydrogenase</fullName>
    </submittedName>
</protein>
<dbReference type="RefSeq" id="WP_071832863.1">
    <property type="nucleotide sequence ID" value="NZ_LSRP01000080.1"/>
</dbReference>
<dbReference type="Proteomes" id="UP000182661">
    <property type="component" value="Unassembled WGS sequence"/>
</dbReference>
<dbReference type="OrthoDB" id="9812625at2"/>
<dbReference type="FunFam" id="3.40.309.10:FF:000010">
    <property type="entry name" value="Gamma-aminobutyraldehyde dehydrogenase"/>
    <property type="match status" value="1"/>
</dbReference>
<evidence type="ECO:0000313" key="8">
    <source>
        <dbReference type="EMBL" id="OJF97789.1"/>
    </source>
</evidence>
<dbReference type="InterPro" id="IPR016161">
    <property type="entry name" value="Ald_DH/histidinol_DH"/>
</dbReference>
<keyword evidence="3 6" id="KW-0560">Oxidoreductase</keyword>
<reference evidence="8 9" key="1">
    <citation type="submission" date="2016-02" db="EMBL/GenBank/DDBJ databases">
        <title>Genome sequencing of a beta-galactosidase producing bacteria Rhizobium sp. 59.</title>
        <authorList>
            <person name="Wang D."/>
            <person name="Kot W."/>
            <person name="Qin Y."/>
            <person name="Hansen L."/>
            <person name="Naqvi K."/>
            <person name="Rensing C."/>
        </authorList>
    </citation>
    <scope>NUCLEOTIDE SEQUENCE [LARGE SCALE GENOMIC DNA]</scope>
    <source>
        <strain evidence="8 9">59</strain>
    </source>
</reference>
<dbReference type="Gene3D" id="3.40.309.10">
    <property type="entry name" value="Aldehyde Dehydrogenase, Chain A, domain 2"/>
    <property type="match status" value="1"/>
</dbReference>
<dbReference type="EMBL" id="LSRP01000080">
    <property type="protein sequence ID" value="OJF97789.1"/>
    <property type="molecule type" value="Genomic_DNA"/>
</dbReference>
<dbReference type="AlphaFoldDB" id="A0A657LV17"/>
<dbReference type="InterPro" id="IPR029510">
    <property type="entry name" value="Ald_DH_CS_GLU"/>
</dbReference>
<dbReference type="InterPro" id="IPR015590">
    <property type="entry name" value="Aldehyde_DH_dom"/>
</dbReference>
<keyword evidence="2" id="KW-0521">NADP</keyword>
<name>A0A657LV17_9HYPH</name>
<dbReference type="PANTHER" id="PTHR42986:SF1">
    <property type="entry name" value="BENZALDEHYDE DEHYDROGENASE YFMT"/>
    <property type="match status" value="1"/>
</dbReference>
<proteinExistence type="inferred from homology"/>
<evidence type="ECO:0000256" key="6">
    <source>
        <dbReference type="RuleBase" id="RU003345"/>
    </source>
</evidence>
<evidence type="ECO:0000256" key="1">
    <source>
        <dbReference type="ARBA" id="ARBA00009986"/>
    </source>
</evidence>
<gene>
    <name evidence="8" type="ORF">AX760_16150</name>
</gene>
<feature type="active site" evidence="5">
    <location>
        <position position="250"/>
    </location>
</feature>
<evidence type="ECO:0000256" key="5">
    <source>
        <dbReference type="PROSITE-ProRule" id="PRU10007"/>
    </source>
</evidence>
<evidence type="ECO:0000256" key="3">
    <source>
        <dbReference type="ARBA" id="ARBA00023002"/>
    </source>
</evidence>
<dbReference type="InterPro" id="IPR016162">
    <property type="entry name" value="Ald_DH_N"/>
</dbReference>
<keyword evidence="9" id="KW-1185">Reference proteome</keyword>